<dbReference type="KEGG" id="cbv:U729_399"/>
<evidence type="ECO:0000313" key="2">
    <source>
        <dbReference type="EMBL" id="AIY82345.1"/>
    </source>
</evidence>
<dbReference type="STRING" id="1561.NPD11_2605"/>
<dbReference type="InterPro" id="IPR011437">
    <property type="entry name" value="DUF1540"/>
</dbReference>
<organism evidence="2 3">
    <name type="scientific">Clostridium baratii str. Sullivan</name>
    <dbReference type="NCBI Taxonomy" id="1415775"/>
    <lineage>
        <taxon>Bacteria</taxon>
        <taxon>Bacillati</taxon>
        <taxon>Bacillota</taxon>
        <taxon>Clostridia</taxon>
        <taxon>Eubacteriales</taxon>
        <taxon>Clostridiaceae</taxon>
        <taxon>Clostridium</taxon>
    </lineage>
</organism>
<accession>A0A0A7FTW5</accession>
<evidence type="ECO:0000313" key="3">
    <source>
        <dbReference type="Proteomes" id="UP000030635"/>
    </source>
</evidence>
<name>A0A0A7FTW5_9CLOT</name>
<gene>
    <name evidence="2" type="ORF">U729_399</name>
</gene>
<keyword evidence="3" id="KW-1185">Reference proteome</keyword>
<dbReference type="AlphaFoldDB" id="A0A0A7FTW5"/>
<dbReference type="Proteomes" id="UP000030635">
    <property type="component" value="Chromosome"/>
</dbReference>
<reference evidence="2 3" key="1">
    <citation type="journal article" date="2015" name="Infect. Genet. Evol.">
        <title>Genomic sequences of six botulinum neurotoxin-producing strains representing three clostridial species illustrate the mobility and diversity of botulinum neurotoxin genes.</title>
        <authorList>
            <person name="Smith T.J."/>
            <person name="Hill K.K."/>
            <person name="Xie G."/>
            <person name="Foley B.T."/>
            <person name="Williamson C.H."/>
            <person name="Foster J.T."/>
            <person name="Johnson S.L."/>
            <person name="Chertkov O."/>
            <person name="Teshima H."/>
            <person name="Gibbons H.S."/>
            <person name="Johnsky L.A."/>
            <person name="Karavis M.A."/>
            <person name="Smith L.A."/>
        </authorList>
    </citation>
    <scope>NUCLEOTIDE SEQUENCE [LARGE SCALE GENOMIC DNA]</scope>
    <source>
        <strain evidence="2">Sullivan</strain>
    </source>
</reference>
<feature type="domain" description="DUF1540" evidence="1">
    <location>
        <begin position="62"/>
        <end position="96"/>
    </location>
</feature>
<dbReference type="OrthoDB" id="9792226at2"/>
<dbReference type="RefSeq" id="WP_039311246.1">
    <property type="nucleotide sequence ID" value="NZ_CP006905.1"/>
</dbReference>
<dbReference type="HOGENOM" id="CLU_159977_1_0_9"/>
<dbReference type="Pfam" id="PF07561">
    <property type="entry name" value="DUF1540"/>
    <property type="match status" value="2"/>
</dbReference>
<sequence>MATLSCGVHSCAHNKEHHCCLESIKVGGSHAETSSQTNCKSFDERDGSMSSMNMEINPNMAIGCSAVNCMYNENQRCVSNYVDIEGQNSCTECSSFVPKGY</sequence>
<dbReference type="eggNOG" id="ENOG50330E2">
    <property type="taxonomic scope" value="Bacteria"/>
</dbReference>
<feature type="domain" description="DUF1540" evidence="1">
    <location>
        <begin position="5"/>
        <end position="42"/>
    </location>
</feature>
<protein>
    <recommendedName>
        <fullName evidence="1">DUF1540 domain-containing protein</fullName>
    </recommendedName>
</protein>
<dbReference type="EMBL" id="CP006905">
    <property type="protein sequence ID" value="AIY82345.1"/>
    <property type="molecule type" value="Genomic_DNA"/>
</dbReference>
<proteinExistence type="predicted"/>
<evidence type="ECO:0000259" key="1">
    <source>
        <dbReference type="Pfam" id="PF07561"/>
    </source>
</evidence>
<dbReference type="GeneID" id="60853878"/>